<evidence type="ECO:0000256" key="1">
    <source>
        <dbReference type="SAM" id="Phobius"/>
    </source>
</evidence>
<name>A0A517NTU6_9BACT</name>
<dbReference type="Proteomes" id="UP000319817">
    <property type="component" value="Chromosome"/>
</dbReference>
<accession>A0A517NTU6</accession>
<dbReference type="RefSeq" id="WP_145418185.1">
    <property type="nucleotide sequence ID" value="NZ_CP036526.1"/>
</dbReference>
<evidence type="ECO:0000313" key="3">
    <source>
        <dbReference type="Proteomes" id="UP000319817"/>
    </source>
</evidence>
<proteinExistence type="predicted"/>
<keyword evidence="3" id="KW-1185">Reference proteome</keyword>
<evidence type="ECO:0000313" key="2">
    <source>
        <dbReference type="EMBL" id="QDT10545.1"/>
    </source>
</evidence>
<gene>
    <name evidence="2" type="ORF">K239x_25020</name>
</gene>
<keyword evidence="1" id="KW-1133">Transmembrane helix</keyword>
<dbReference type="AlphaFoldDB" id="A0A517NTU6"/>
<sequence length="68" mass="7082">MTNRQKNGIGCLLLAAVLSCVAINNVIISPAIPVGDASGLGVSRLVGAFLPPLVLLTLGLWLFQKPKK</sequence>
<reference evidence="2 3" key="1">
    <citation type="submission" date="2019-02" db="EMBL/GenBank/DDBJ databases">
        <title>Deep-cultivation of Planctomycetes and their phenomic and genomic characterization uncovers novel biology.</title>
        <authorList>
            <person name="Wiegand S."/>
            <person name="Jogler M."/>
            <person name="Boedeker C."/>
            <person name="Pinto D."/>
            <person name="Vollmers J."/>
            <person name="Rivas-Marin E."/>
            <person name="Kohn T."/>
            <person name="Peeters S.H."/>
            <person name="Heuer A."/>
            <person name="Rast P."/>
            <person name="Oberbeckmann S."/>
            <person name="Bunk B."/>
            <person name="Jeske O."/>
            <person name="Meyerdierks A."/>
            <person name="Storesund J.E."/>
            <person name="Kallscheuer N."/>
            <person name="Luecker S."/>
            <person name="Lage O.M."/>
            <person name="Pohl T."/>
            <person name="Merkel B.J."/>
            <person name="Hornburger P."/>
            <person name="Mueller R.-W."/>
            <person name="Bruemmer F."/>
            <person name="Labrenz M."/>
            <person name="Spormann A.M."/>
            <person name="Op den Camp H."/>
            <person name="Overmann J."/>
            <person name="Amann R."/>
            <person name="Jetten M.S.M."/>
            <person name="Mascher T."/>
            <person name="Medema M.H."/>
            <person name="Devos D.P."/>
            <person name="Kaster A.-K."/>
            <person name="Ovreas L."/>
            <person name="Rohde M."/>
            <person name="Galperin M.Y."/>
            <person name="Jogler C."/>
        </authorList>
    </citation>
    <scope>NUCLEOTIDE SEQUENCE [LARGE SCALE GENOMIC DNA]</scope>
    <source>
        <strain evidence="2 3">K23_9</strain>
    </source>
</reference>
<dbReference type="EMBL" id="CP036526">
    <property type="protein sequence ID" value="QDT10545.1"/>
    <property type="molecule type" value="Genomic_DNA"/>
</dbReference>
<dbReference type="PROSITE" id="PS51257">
    <property type="entry name" value="PROKAR_LIPOPROTEIN"/>
    <property type="match status" value="1"/>
</dbReference>
<keyword evidence="1" id="KW-0472">Membrane</keyword>
<protein>
    <submittedName>
        <fullName evidence="2">Uncharacterized protein</fullName>
    </submittedName>
</protein>
<feature type="transmembrane region" description="Helical" evidence="1">
    <location>
        <begin position="46"/>
        <end position="63"/>
    </location>
</feature>
<keyword evidence="1" id="KW-0812">Transmembrane</keyword>
<organism evidence="2 3">
    <name type="scientific">Stieleria marina</name>
    <dbReference type="NCBI Taxonomy" id="1930275"/>
    <lineage>
        <taxon>Bacteria</taxon>
        <taxon>Pseudomonadati</taxon>
        <taxon>Planctomycetota</taxon>
        <taxon>Planctomycetia</taxon>
        <taxon>Pirellulales</taxon>
        <taxon>Pirellulaceae</taxon>
        <taxon>Stieleria</taxon>
    </lineage>
</organism>